<dbReference type="InterPro" id="IPR006912">
    <property type="entry name" value="Harbinger_derived_prot"/>
</dbReference>
<protein>
    <submittedName>
        <fullName evidence="1">Reverse transcriptase domain-containing protein</fullName>
    </submittedName>
</protein>
<reference evidence="1" key="2">
    <citation type="submission" date="2022-01" db="EMBL/GenBank/DDBJ databases">
        <authorList>
            <person name="Yamashiro T."/>
            <person name="Shiraishi A."/>
            <person name="Satake H."/>
            <person name="Nakayama K."/>
        </authorList>
    </citation>
    <scope>NUCLEOTIDE SEQUENCE</scope>
</reference>
<gene>
    <name evidence="1" type="ORF">Tco_0749247</name>
</gene>
<dbReference type="EMBL" id="BQNB010010845">
    <property type="protein sequence ID" value="GJS82706.1"/>
    <property type="molecule type" value="Genomic_DNA"/>
</dbReference>
<dbReference type="GO" id="GO:0003964">
    <property type="term" value="F:RNA-directed DNA polymerase activity"/>
    <property type="evidence" value="ECO:0007669"/>
    <property type="project" value="UniProtKB-KW"/>
</dbReference>
<keyword evidence="1" id="KW-0695">RNA-directed DNA polymerase</keyword>
<sequence>MNSEDIMFTDTEGEEEVVSRNVNFLTRAMSLIRNRRRANRPTRSIVHRDRYGAHDRLVTAFFSEHPIYNEYRFRKTFRMSRTLFNRIVHEVTNHSSFFRDNIDCTGKEDISPLMKCTSAIRQLTYDIVPDFLDEYLQISIKSSRLSLDHFCTFVMEIFGPEYLRKPTMTDILKLYRHHEEKHGFPGMLGSLDCTDWEWFGCPGGGCGCVFVGVLFVGWGSGRWGIGGVGCSLGVGEVGGTAVSEEVAGGKESWVVVCGVAVQGGWDGGGGGVWWGWSVSGEVDVEWCGGGVRGGRGGVVVGMGWRGGGGVGERAVSGVRCVGGWEGRCVGVLGGGRMVLERGVVWVGFGCGGGWGGGNGGMSVVVLEGLGQGVGMSWGRERCGGGEGAWMVTGWGLMVGEAWREGEGGVVEGGDGGGGWPEAFGGGGGLVEGWEGGEGRGVCGVGWVGRSGWVVWWGVGTGWGVGGGCGRLVC</sequence>
<proteinExistence type="predicted"/>
<dbReference type="PANTHER" id="PTHR47150">
    <property type="entry name" value="OS12G0169200 PROTEIN"/>
    <property type="match status" value="1"/>
</dbReference>
<comment type="caution">
    <text evidence="1">The sequence shown here is derived from an EMBL/GenBank/DDBJ whole genome shotgun (WGS) entry which is preliminary data.</text>
</comment>
<name>A0ABQ4YZ62_9ASTR</name>
<evidence type="ECO:0000313" key="2">
    <source>
        <dbReference type="Proteomes" id="UP001151760"/>
    </source>
</evidence>
<dbReference type="PANTHER" id="PTHR47150:SF5">
    <property type="entry name" value="OS07G0546750 PROTEIN"/>
    <property type="match status" value="1"/>
</dbReference>
<evidence type="ECO:0000313" key="1">
    <source>
        <dbReference type="EMBL" id="GJS82706.1"/>
    </source>
</evidence>
<keyword evidence="1" id="KW-0548">Nucleotidyltransferase</keyword>
<accession>A0ABQ4YZ62</accession>
<dbReference type="Proteomes" id="UP001151760">
    <property type="component" value="Unassembled WGS sequence"/>
</dbReference>
<keyword evidence="2" id="KW-1185">Reference proteome</keyword>
<organism evidence="1 2">
    <name type="scientific">Tanacetum coccineum</name>
    <dbReference type="NCBI Taxonomy" id="301880"/>
    <lineage>
        <taxon>Eukaryota</taxon>
        <taxon>Viridiplantae</taxon>
        <taxon>Streptophyta</taxon>
        <taxon>Embryophyta</taxon>
        <taxon>Tracheophyta</taxon>
        <taxon>Spermatophyta</taxon>
        <taxon>Magnoliopsida</taxon>
        <taxon>eudicotyledons</taxon>
        <taxon>Gunneridae</taxon>
        <taxon>Pentapetalae</taxon>
        <taxon>asterids</taxon>
        <taxon>campanulids</taxon>
        <taxon>Asterales</taxon>
        <taxon>Asteraceae</taxon>
        <taxon>Asteroideae</taxon>
        <taxon>Anthemideae</taxon>
        <taxon>Anthemidinae</taxon>
        <taxon>Tanacetum</taxon>
    </lineage>
</organism>
<dbReference type="Pfam" id="PF04827">
    <property type="entry name" value="Plant_tran"/>
    <property type="match status" value="1"/>
</dbReference>
<reference evidence="1" key="1">
    <citation type="journal article" date="2022" name="Int. J. Mol. Sci.">
        <title>Draft Genome of Tanacetum Coccineum: Genomic Comparison of Closely Related Tanacetum-Family Plants.</title>
        <authorList>
            <person name="Yamashiro T."/>
            <person name="Shiraishi A."/>
            <person name="Nakayama K."/>
            <person name="Satake H."/>
        </authorList>
    </citation>
    <scope>NUCLEOTIDE SEQUENCE</scope>
</reference>
<keyword evidence="1" id="KW-0808">Transferase</keyword>